<accession>A0ABW1TI74</accession>
<evidence type="ECO:0000313" key="2">
    <source>
        <dbReference type="Proteomes" id="UP001596283"/>
    </source>
</evidence>
<comment type="caution">
    <text evidence="1">The sequence shown here is derived from an EMBL/GenBank/DDBJ whole genome shotgun (WGS) entry which is preliminary data.</text>
</comment>
<reference evidence="2" key="1">
    <citation type="journal article" date="2019" name="Int. J. Syst. Evol. Microbiol.">
        <title>The Global Catalogue of Microorganisms (GCM) 10K type strain sequencing project: providing services to taxonomists for standard genome sequencing and annotation.</title>
        <authorList>
            <consortium name="The Broad Institute Genomics Platform"/>
            <consortium name="The Broad Institute Genome Sequencing Center for Infectious Disease"/>
            <person name="Wu L."/>
            <person name="Ma J."/>
        </authorList>
    </citation>
    <scope>NUCLEOTIDE SEQUENCE [LARGE SCALE GENOMIC DNA]</scope>
    <source>
        <strain evidence="2">CCM 8908</strain>
    </source>
</reference>
<dbReference type="Proteomes" id="UP001596283">
    <property type="component" value="Unassembled WGS sequence"/>
</dbReference>
<name>A0ABW1TI74_9LACO</name>
<keyword evidence="2" id="KW-1185">Reference proteome</keyword>
<organism evidence="1 2">
    <name type="scientific">Levilactobacillus fujinensis</name>
    <dbReference type="NCBI Taxonomy" id="2486024"/>
    <lineage>
        <taxon>Bacteria</taxon>
        <taxon>Bacillati</taxon>
        <taxon>Bacillota</taxon>
        <taxon>Bacilli</taxon>
        <taxon>Lactobacillales</taxon>
        <taxon>Lactobacillaceae</taxon>
        <taxon>Levilactobacillus</taxon>
    </lineage>
</organism>
<evidence type="ECO:0000313" key="1">
    <source>
        <dbReference type="EMBL" id="MFC6261374.1"/>
    </source>
</evidence>
<proteinExistence type="predicted"/>
<gene>
    <name evidence="1" type="ORF">ACFP1C_10515</name>
</gene>
<dbReference type="EMBL" id="JBHSSI010000063">
    <property type="protein sequence ID" value="MFC6261374.1"/>
    <property type="molecule type" value="Genomic_DNA"/>
</dbReference>
<protein>
    <submittedName>
        <fullName evidence="1">Uncharacterized protein</fullName>
    </submittedName>
</protein>
<sequence>METTKESGISPDSFVVSKYELLKWAEKGNLVQSSPYRLAALMLAH</sequence>